<dbReference type="PANTHER" id="PTHR43669">
    <property type="entry name" value="5-KETO-D-GLUCONATE 5-REDUCTASE"/>
    <property type="match status" value="1"/>
</dbReference>
<dbReference type="InterPro" id="IPR001303">
    <property type="entry name" value="Aldolase_II/adducin_N"/>
</dbReference>
<keyword evidence="5" id="KW-1185">Reference proteome</keyword>
<dbReference type="EMBL" id="CP002623">
    <property type="protein sequence ID" value="AEI94283.1"/>
    <property type="molecule type" value="Genomic_DNA"/>
</dbReference>
<dbReference type="Pfam" id="PF00596">
    <property type="entry name" value="Aldolase_II"/>
    <property type="match status" value="1"/>
</dbReference>
<dbReference type="NCBIfam" id="NF006189">
    <property type="entry name" value="PRK08324.1-3"/>
    <property type="match status" value="1"/>
</dbReference>
<organism evidence="4 5">
    <name type="scientific">Roseobacter litoralis (strain ATCC 49566 / DSM 6996 / JCM 21268 / NBRC 15278 / OCh 149)</name>
    <dbReference type="NCBI Taxonomy" id="391595"/>
    <lineage>
        <taxon>Bacteria</taxon>
        <taxon>Pseudomonadati</taxon>
        <taxon>Pseudomonadota</taxon>
        <taxon>Alphaproteobacteria</taxon>
        <taxon>Rhodobacterales</taxon>
        <taxon>Roseobacteraceae</taxon>
        <taxon>Roseobacter</taxon>
    </lineage>
</organism>
<dbReference type="eggNOG" id="COG3347">
    <property type="taxonomic scope" value="Bacteria"/>
</dbReference>
<dbReference type="Pfam" id="PF13561">
    <property type="entry name" value="adh_short_C2"/>
    <property type="match status" value="1"/>
</dbReference>
<dbReference type="SMART" id="SM01007">
    <property type="entry name" value="Aldolase_II"/>
    <property type="match status" value="1"/>
</dbReference>
<dbReference type="AlphaFoldDB" id="F7ZAT7"/>
<dbReference type="InterPro" id="IPR013454">
    <property type="entry name" value="Bifunc_RhaD/ADH"/>
</dbReference>
<dbReference type="SUPFAM" id="SSF51735">
    <property type="entry name" value="NAD(P)-binding Rossmann-fold domains"/>
    <property type="match status" value="1"/>
</dbReference>
<dbReference type="HOGENOM" id="CLU_024866_0_0_5"/>
<dbReference type="GO" id="GO:0016491">
    <property type="term" value="F:oxidoreductase activity"/>
    <property type="evidence" value="ECO:0007669"/>
    <property type="project" value="UniProtKB-KW"/>
</dbReference>
<dbReference type="InterPro" id="IPR036291">
    <property type="entry name" value="NAD(P)-bd_dom_sf"/>
</dbReference>
<evidence type="ECO:0000313" key="4">
    <source>
        <dbReference type="EMBL" id="AEI94283.1"/>
    </source>
</evidence>
<evidence type="ECO:0000256" key="2">
    <source>
        <dbReference type="ARBA" id="ARBA00023002"/>
    </source>
</evidence>
<evidence type="ECO:0000259" key="3">
    <source>
        <dbReference type="SMART" id="SM01007"/>
    </source>
</evidence>
<evidence type="ECO:0000256" key="1">
    <source>
        <dbReference type="ARBA" id="ARBA00006484"/>
    </source>
</evidence>
<evidence type="ECO:0000313" key="5">
    <source>
        <dbReference type="Proteomes" id="UP000001353"/>
    </source>
</evidence>
<dbReference type="Gene3D" id="3.40.50.720">
    <property type="entry name" value="NAD(P)-binding Rossmann-like Domain"/>
    <property type="match status" value="1"/>
</dbReference>
<name>F7ZAT7_ROSLO</name>
<dbReference type="RefSeq" id="WP_013962206.1">
    <property type="nucleotide sequence ID" value="NC_015730.1"/>
</dbReference>
<proteinExistence type="inferred from homology"/>
<keyword evidence="2" id="KW-0560">Oxidoreductase</keyword>
<dbReference type="InterPro" id="IPR036409">
    <property type="entry name" value="Aldolase_II/adducin_N_sf"/>
</dbReference>
<sequence>MTHPSATQRLENKWDVNLAAPMSESEKLLYRSNLLGSDKRITNYGGGNTSAKVIETDPLTGEPAEVLWVKGSGGDVGSIKMDGFATLYMDKLNALRGVYRGAEYEDEMVAFLPHCTFNLNPRAASIDTPLHAYVPAKHVDHMHPDAIIAIAAAKDSKKLTQEIFGDRIGWLPWKRPGYELGLWLSDFCEKNPDAKGVVLESHGLFTWADDAQDCYELTLEIIQTAMDWFAEQTAGKHAFGGAIHHSLTYAARRATAARLMPVLRGMVSDQQHMVGHFEDSDAVLEFVNAKDMTRLASMGTSCPDHFLRTKICPLVVDFDPANPDVEATLAGLSDAVAAYRQGYQVYYERCKRADSPPMRDPNAVVYLVSGVGMITFAKDKATARISGEFYVNAINVMRGADAVSEYQGLPEQEAFDIEYWLLEEAKLQRMPAPKALAGRVALVTGGAGGIGSATAERYLREGACVMLADIDDAALAQTAAKLSARYSTDVVRTINMDVTDEAAVIACYTETAAEFGGIDILVSNAGIASSAPVEDTTLALWNKNMAILSTGYFLVSREAFKVFKVQDMGGSVVFVASKNGLAASPNASAYCTAKASEIHLARCLALEGAEMGVRVNVVNPDAVLQGSKIWEGEWLDQRAGTYGTDKSGLEAMYRDRSMLKRSVLPQDIAEAAYFLASDLSSKSTGNIINVDAGNVQAFTR</sequence>
<dbReference type="PANTHER" id="PTHR43669:SF8">
    <property type="entry name" value="SHORT-CHAIN TYPE DEHYDROGENASE_REDUCTASE-RELATED"/>
    <property type="match status" value="1"/>
</dbReference>
<dbReference type="FunFam" id="3.40.50.720:FF:000084">
    <property type="entry name" value="Short-chain dehydrogenase reductase"/>
    <property type="match status" value="1"/>
</dbReference>
<dbReference type="Proteomes" id="UP000001353">
    <property type="component" value="Chromosome"/>
</dbReference>
<protein>
    <submittedName>
        <fullName evidence="4">Rhamnulose-1-phosphate aldolase/alcohol dehydrogenase RhaD</fullName>
    </submittedName>
</protein>
<dbReference type="SUPFAM" id="SSF53639">
    <property type="entry name" value="AraD/HMP-PK domain-like"/>
    <property type="match status" value="1"/>
</dbReference>
<dbReference type="CDD" id="cd08943">
    <property type="entry name" value="R1PA_ADH_SDR_c"/>
    <property type="match status" value="1"/>
</dbReference>
<dbReference type="NCBIfam" id="TIGR02632">
    <property type="entry name" value="RhaD_aldol-ADH"/>
    <property type="match status" value="1"/>
</dbReference>
<gene>
    <name evidence="4" type="primary">rhaD</name>
    <name evidence="4" type="ordered locus">RLO149_c023130</name>
</gene>
<dbReference type="InterPro" id="IPR002347">
    <property type="entry name" value="SDR_fam"/>
</dbReference>
<dbReference type="Gene3D" id="3.40.225.10">
    <property type="entry name" value="Class II aldolase/adducin N-terminal domain"/>
    <property type="match status" value="1"/>
</dbReference>
<accession>F7ZAT7</accession>
<dbReference type="PRINTS" id="PR00080">
    <property type="entry name" value="SDRFAMILY"/>
</dbReference>
<dbReference type="OrthoDB" id="9774430at2"/>
<dbReference type="KEGG" id="rli:RLO149_c023130"/>
<comment type="similarity">
    <text evidence="1">Belongs to the short-chain dehydrogenases/reductases (SDR) family.</text>
</comment>
<feature type="domain" description="Class II aldolase/adducin N-terminal" evidence="3">
    <location>
        <begin position="27"/>
        <end position="229"/>
    </location>
</feature>
<dbReference type="STRING" id="391595.RLO149_c023130"/>
<dbReference type="eggNOG" id="COG1028">
    <property type="taxonomic scope" value="Bacteria"/>
</dbReference>
<reference evidence="4 5" key="1">
    <citation type="journal article" date="2011" name="BMC Genomics">
        <title>Comparative genome analysis and genome-guided physiological analysis of Roseobacter litoralis.</title>
        <authorList>
            <person name="Kalhoefer D."/>
            <person name="Thole S."/>
            <person name="Voget S."/>
            <person name="Lehmann R."/>
            <person name="Liesegang H."/>
            <person name="Wollher A."/>
            <person name="Daniel R."/>
            <person name="Simon M."/>
            <person name="Brinkhoff T."/>
        </authorList>
    </citation>
    <scope>NUCLEOTIDE SEQUENCE [LARGE SCALE GENOMIC DNA]</scope>
    <source>
        <strain evidence="5">ATCC 49566 / DSM 6996 / JCM 21268 / NBRC 15278 / OCh 149</strain>
    </source>
</reference>
<dbReference type="PRINTS" id="PR00081">
    <property type="entry name" value="GDHRDH"/>
</dbReference>